<dbReference type="OrthoDB" id="10637999at2759"/>
<keyword evidence="3" id="KW-1185">Reference proteome</keyword>
<protein>
    <submittedName>
        <fullName evidence="2">Uncharacterized protein</fullName>
    </submittedName>
</protein>
<dbReference type="AlphaFoldDB" id="U6MYL0"/>
<dbReference type="GeneID" id="25476888"/>
<feature type="region of interest" description="Disordered" evidence="1">
    <location>
        <begin position="269"/>
        <end position="291"/>
    </location>
</feature>
<reference evidence="2" key="2">
    <citation type="submission" date="2013-10" db="EMBL/GenBank/DDBJ databases">
        <authorList>
            <person name="Aslett M."/>
        </authorList>
    </citation>
    <scope>NUCLEOTIDE SEQUENCE [LARGE SCALE GENOMIC DNA]</scope>
    <source>
        <strain evidence="2">Houghton</strain>
    </source>
</reference>
<organism evidence="2 3">
    <name type="scientific">Eimeria necatrix</name>
    <dbReference type="NCBI Taxonomy" id="51315"/>
    <lineage>
        <taxon>Eukaryota</taxon>
        <taxon>Sar</taxon>
        <taxon>Alveolata</taxon>
        <taxon>Apicomplexa</taxon>
        <taxon>Conoidasida</taxon>
        <taxon>Coccidia</taxon>
        <taxon>Eucoccidiorida</taxon>
        <taxon>Eimeriorina</taxon>
        <taxon>Eimeriidae</taxon>
        <taxon>Eimeria</taxon>
    </lineage>
</organism>
<dbReference type="RefSeq" id="XP_013437809.1">
    <property type="nucleotide sequence ID" value="XM_013582355.1"/>
</dbReference>
<gene>
    <name evidence="2" type="ORF">ENH_00067540</name>
</gene>
<sequence>MESLEAQEAIESMKSRGLLYTADLSPLLRKGLAAAPHVLQRLLQQAAAQQLQARVLLLHGPPETTEIAAEAAKDVLPGTVVADAEALLSLEQQQEQRYQKQHLGSSCCYCGVPDGNCECLGDQGILLSRAINKLAWLRTAPLVALRLPPSLLGANGARTLDSNCSVAALLHLLPVTATEHVEEEEEVNLPIEDQEPPSAALLHFATEGKAKRILVVTGNDPLMLREELSSVLRPEVAAVVSPKGLATPIFGQTIAKLLGLRLIPDFDQHVKQQQQQQQPPHQGSTAGAAPQAAAAAGAATGLMKAIQQAKGNLRAPTVIAEAIRALRRPQGKAVSNGVLLLDVLDSVELVCSKSNKIAEVYKDRCVRINLSAAAAAAALEPSLESSGEGDDEDSSVEAAAAAAAAAAKAASEAVKEVAAALMKPPAILLTDGFIQQEAATAVRQALALSLSCRLHVLNNEVLGKEKHWVQVLEAQTLSTS</sequence>
<feature type="compositionally biased region" description="Low complexity" evidence="1">
    <location>
        <begin position="271"/>
        <end position="291"/>
    </location>
</feature>
<proteinExistence type="predicted"/>
<accession>U6MYL0</accession>
<evidence type="ECO:0000313" key="3">
    <source>
        <dbReference type="Proteomes" id="UP000030754"/>
    </source>
</evidence>
<reference evidence="2" key="1">
    <citation type="submission" date="2013-10" db="EMBL/GenBank/DDBJ databases">
        <title>Genomic analysis of the causative agents of coccidiosis in chickens.</title>
        <authorList>
            <person name="Reid A.J."/>
            <person name="Blake D."/>
            <person name="Billington K."/>
            <person name="Browne H."/>
            <person name="Dunn M."/>
            <person name="Hung S."/>
            <person name="Kawahara F."/>
            <person name="Miranda-Saavedra D."/>
            <person name="Mourier T."/>
            <person name="Nagra H."/>
            <person name="Otto T.D."/>
            <person name="Rawlings N."/>
            <person name="Sanchez A."/>
            <person name="Sanders M."/>
            <person name="Subramaniam C."/>
            <person name="Tay Y."/>
            <person name="Dear P."/>
            <person name="Doerig C."/>
            <person name="Gruber A."/>
            <person name="Parkinson J."/>
            <person name="Shirley M."/>
            <person name="Wan K.L."/>
            <person name="Berriman M."/>
            <person name="Tomley F."/>
            <person name="Pain A."/>
        </authorList>
    </citation>
    <scope>NUCLEOTIDE SEQUENCE [LARGE SCALE GENOMIC DNA]</scope>
    <source>
        <strain evidence="2">Houghton</strain>
    </source>
</reference>
<dbReference type="VEuPathDB" id="ToxoDB:ENH_00067540"/>
<evidence type="ECO:0000256" key="1">
    <source>
        <dbReference type="SAM" id="MobiDB-lite"/>
    </source>
</evidence>
<name>U6MYL0_9EIME</name>
<dbReference type="EMBL" id="HG725702">
    <property type="protein sequence ID" value="CDJ69342.1"/>
    <property type="molecule type" value="Genomic_DNA"/>
</dbReference>
<dbReference type="Proteomes" id="UP000030754">
    <property type="component" value="Unassembled WGS sequence"/>
</dbReference>
<evidence type="ECO:0000313" key="2">
    <source>
        <dbReference type="EMBL" id="CDJ69342.1"/>
    </source>
</evidence>